<evidence type="ECO:0000313" key="8">
    <source>
        <dbReference type="Proteomes" id="UP000190797"/>
    </source>
</evidence>
<gene>
    <name evidence="7" type="ORF">BKM31_17780</name>
</gene>
<dbReference type="EMBL" id="CP017717">
    <property type="protein sequence ID" value="AQZ63067.1"/>
    <property type="molecule type" value="Genomic_DNA"/>
</dbReference>
<dbReference type="Gene3D" id="3.40.640.10">
    <property type="entry name" value="Type I PLP-dependent aspartate aminotransferase-like (Major domain)"/>
    <property type="match status" value="1"/>
</dbReference>
<dbReference type="Gene3D" id="3.90.1150.10">
    <property type="entry name" value="Aspartate Aminotransferase, domain 1"/>
    <property type="match status" value="1"/>
</dbReference>
<dbReference type="GO" id="GO:0030170">
    <property type="term" value="F:pyridoxal phosphate binding"/>
    <property type="evidence" value="ECO:0007669"/>
    <property type="project" value="InterPro"/>
</dbReference>
<dbReference type="PANTHER" id="PTHR43525">
    <property type="entry name" value="PROTEIN MALY"/>
    <property type="match status" value="1"/>
</dbReference>
<dbReference type="RefSeq" id="WP_230466221.1">
    <property type="nucleotide sequence ID" value="NZ_CP017717.1"/>
</dbReference>
<keyword evidence="3" id="KW-0663">Pyridoxal phosphate</keyword>
<name>A0A1U9ZYQ9_9ACTN</name>
<evidence type="ECO:0000259" key="6">
    <source>
        <dbReference type="Pfam" id="PF00155"/>
    </source>
</evidence>
<dbReference type="InterPro" id="IPR015424">
    <property type="entry name" value="PyrdxlP-dep_Trfase"/>
</dbReference>
<dbReference type="KEGG" id="noa:BKM31_17780"/>
<evidence type="ECO:0000256" key="2">
    <source>
        <dbReference type="ARBA" id="ARBA00012224"/>
    </source>
</evidence>
<accession>A0A1U9ZYQ9</accession>
<dbReference type="GO" id="GO:0047804">
    <property type="term" value="F:cysteine-S-conjugate beta-lyase activity"/>
    <property type="evidence" value="ECO:0007669"/>
    <property type="project" value="UniProtKB-EC"/>
</dbReference>
<proteinExistence type="inferred from homology"/>
<reference evidence="8" key="1">
    <citation type="journal article" date="2017" name="Med. Chem. Commun.">
        <title>Nonomuraea sp. ATCC 55076 harbours the largest actinomycete chromosome to date and the kistamicin biosynthetic gene cluster.</title>
        <authorList>
            <person name="Nazari B."/>
            <person name="Forneris C.C."/>
            <person name="Gibson M.I."/>
            <person name="Moon K."/>
            <person name="Schramma K.R."/>
            <person name="Seyedsayamdost M.R."/>
        </authorList>
    </citation>
    <scope>NUCLEOTIDE SEQUENCE [LARGE SCALE GENOMIC DNA]</scope>
    <source>
        <strain evidence="8">ATCC 55076</strain>
    </source>
</reference>
<feature type="domain" description="Aminotransferase class I/classII large" evidence="6">
    <location>
        <begin position="68"/>
        <end position="379"/>
    </location>
</feature>
<evidence type="ECO:0000256" key="3">
    <source>
        <dbReference type="ARBA" id="ARBA00022898"/>
    </source>
</evidence>
<comment type="cofactor">
    <cofactor evidence="1">
        <name>pyridoxal 5'-phosphate</name>
        <dbReference type="ChEBI" id="CHEBI:597326"/>
    </cofactor>
</comment>
<keyword evidence="8" id="KW-1185">Reference proteome</keyword>
<dbReference type="Proteomes" id="UP000190797">
    <property type="component" value="Chromosome"/>
</dbReference>
<dbReference type="SUPFAM" id="SSF53383">
    <property type="entry name" value="PLP-dependent transferases"/>
    <property type="match status" value="1"/>
</dbReference>
<dbReference type="Pfam" id="PF00155">
    <property type="entry name" value="Aminotran_1_2"/>
    <property type="match status" value="1"/>
</dbReference>
<keyword evidence="4 7" id="KW-0456">Lyase</keyword>
<comment type="similarity">
    <text evidence="5">Belongs to the class-II pyridoxal-phosphate-dependent aminotransferase family. MalY/PatB cystathionine beta-lyase subfamily.</text>
</comment>
<dbReference type="EC" id="4.4.1.13" evidence="2"/>
<protein>
    <recommendedName>
        <fullName evidence="2">cysteine-S-conjugate beta-lyase</fullName>
        <ecNumber evidence="2">4.4.1.13</ecNumber>
    </recommendedName>
</protein>
<organism evidence="7 8">
    <name type="scientific">[Actinomadura] parvosata subsp. kistnae</name>
    <dbReference type="NCBI Taxonomy" id="1909395"/>
    <lineage>
        <taxon>Bacteria</taxon>
        <taxon>Bacillati</taxon>
        <taxon>Actinomycetota</taxon>
        <taxon>Actinomycetes</taxon>
        <taxon>Streptosporangiales</taxon>
        <taxon>Streptosporangiaceae</taxon>
        <taxon>Nonomuraea</taxon>
    </lineage>
</organism>
<sequence length="392" mass="42152">MAADQHDVLTACSTEELRDRRSVKWREFPADVLPLRIAEMDTPLAEPVAAALTAAISRGDTGYALAGRLPEAFAGFAARHYGWHPDPAAARLVPDVMSGIVEILRIVTAPGDGVVVNTPGYPPFFYWIERIGRRIVPSPLAHGPDGHRLDLDRLERDFAAGARAYLLCNPHNPTGLVLTREELTQVAELAGRYGVRVVTDEILAPLTHPGVRHVPFPSLDHEAAARSVALVSASKAWNIAGLKAALAVPGPAARTDVAQIHEEVSEGAGLFGVLASEAAFTDGGPWLERLLTGLDGNRRLLAVLLAEHLPAIGYHPPQAGYVAWLDCRALGWDDDPVEVFLRHGRVGLSSGTRFGPPGHGFVRLNFATAPERLAEAVHRMTAAGQRQGRQHG</sequence>
<dbReference type="AlphaFoldDB" id="A0A1U9ZYQ9"/>
<dbReference type="PANTHER" id="PTHR43525:SF2">
    <property type="entry name" value="CYSTATHIONINE BETA-LYASE-RELATED"/>
    <property type="match status" value="1"/>
</dbReference>
<evidence type="ECO:0000256" key="4">
    <source>
        <dbReference type="ARBA" id="ARBA00023239"/>
    </source>
</evidence>
<evidence type="ECO:0000256" key="1">
    <source>
        <dbReference type="ARBA" id="ARBA00001933"/>
    </source>
</evidence>
<evidence type="ECO:0000256" key="5">
    <source>
        <dbReference type="ARBA" id="ARBA00037974"/>
    </source>
</evidence>
<dbReference type="STRING" id="1909395.BKM31_17780"/>
<dbReference type="InterPro" id="IPR051798">
    <property type="entry name" value="Class-II_PLP-Dep_Aminotrans"/>
</dbReference>
<evidence type="ECO:0000313" key="7">
    <source>
        <dbReference type="EMBL" id="AQZ63067.1"/>
    </source>
</evidence>
<dbReference type="InterPro" id="IPR015422">
    <property type="entry name" value="PyrdxlP-dep_Trfase_small"/>
</dbReference>
<dbReference type="InterPro" id="IPR004839">
    <property type="entry name" value="Aminotransferase_I/II_large"/>
</dbReference>
<dbReference type="CDD" id="cd00609">
    <property type="entry name" value="AAT_like"/>
    <property type="match status" value="1"/>
</dbReference>
<dbReference type="InterPro" id="IPR015421">
    <property type="entry name" value="PyrdxlP-dep_Trfase_major"/>
</dbReference>